<organism evidence="6 7">
    <name type="scientific">Prauserella marina</name>
    <dbReference type="NCBI Taxonomy" id="530584"/>
    <lineage>
        <taxon>Bacteria</taxon>
        <taxon>Bacillati</taxon>
        <taxon>Actinomycetota</taxon>
        <taxon>Actinomycetes</taxon>
        <taxon>Pseudonocardiales</taxon>
        <taxon>Pseudonocardiaceae</taxon>
        <taxon>Prauserella</taxon>
    </lineage>
</organism>
<dbReference type="PRINTS" id="PR00400">
    <property type="entry name" value="TETREPRESSOR"/>
</dbReference>
<keyword evidence="2" id="KW-0805">Transcription regulation</keyword>
<dbReference type="RefSeq" id="WP_218128582.1">
    <property type="nucleotide sequence ID" value="NZ_FMZE01000005.1"/>
</dbReference>
<dbReference type="InterPro" id="IPR003012">
    <property type="entry name" value="Tet_transcr_reg_TetR"/>
</dbReference>
<dbReference type="PANTHER" id="PTHR30055:SF151">
    <property type="entry name" value="TRANSCRIPTIONAL REGULATORY PROTEIN"/>
    <property type="match status" value="1"/>
</dbReference>
<evidence type="ECO:0000256" key="3">
    <source>
        <dbReference type="ARBA" id="ARBA00023125"/>
    </source>
</evidence>
<dbReference type="Gene3D" id="1.10.357.10">
    <property type="entry name" value="Tetracycline Repressor, domain 2"/>
    <property type="match status" value="1"/>
</dbReference>
<feature type="region of interest" description="Disordered" evidence="5">
    <location>
        <begin position="1"/>
        <end position="46"/>
    </location>
</feature>
<evidence type="ECO:0000256" key="4">
    <source>
        <dbReference type="ARBA" id="ARBA00023163"/>
    </source>
</evidence>
<dbReference type="PANTHER" id="PTHR30055">
    <property type="entry name" value="HTH-TYPE TRANSCRIPTIONAL REGULATOR RUTR"/>
    <property type="match status" value="1"/>
</dbReference>
<dbReference type="InterPro" id="IPR050109">
    <property type="entry name" value="HTH-type_TetR-like_transc_reg"/>
</dbReference>
<gene>
    <name evidence="6" type="ORF">SAMN05421630_105419</name>
</gene>
<evidence type="ECO:0000256" key="2">
    <source>
        <dbReference type="ARBA" id="ARBA00023015"/>
    </source>
</evidence>
<dbReference type="GO" id="GO:0045892">
    <property type="term" value="P:negative regulation of DNA-templated transcription"/>
    <property type="evidence" value="ECO:0007669"/>
    <property type="project" value="InterPro"/>
</dbReference>
<protein>
    <submittedName>
        <fullName evidence="6">DNA-binding transcriptional regulator, AcrR family</fullName>
    </submittedName>
</protein>
<keyword evidence="1" id="KW-0678">Repressor</keyword>
<dbReference type="AlphaFoldDB" id="A0A1G6RS20"/>
<evidence type="ECO:0000256" key="1">
    <source>
        <dbReference type="ARBA" id="ARBA00022491"/>
    </source>
</evidence>
<reference evidence="6 7" key="1">
    <citation type="submission" date="2016-10" db="EMBL/GenBank/DDBJ databases">
        <authorList>
            <person name="de Groot N.N."/>
        </authorList>
    </citation>
    <scope>NUCLEOTIDE SEQUENCE [LARGE SCALE GENOMIC DNA]</scope>
    <source>
        <strain evidence="6 7">CGMCC 4.5506</strain>
    </source>
</reference>
<accession>A0A1G6RS20</accession>
<dbReference type="SUPFAM" id="SSF48498">
    <property type="entry name" value="Tetracyclin repressor-like, C-terminal domain"/>
    <property type="match status" value="1"/>
</dbReference>
<evidence type="ECO:0000256" key="5">
    <source>
        <dbReference type="SAM" id="MobiDB-lite"/>
    </source>
</evidence>
<proteinExistence type="predicted"/>
<dbReference type="GO" id="GO:0000976">
    <property type="term" value="F:transcription cis-regulatory region binding"/>
    <property type="evidence" value="ECO:0007669"/>
    <property type="project" value="TreeGrafter"/>
</dbReference>
<dbReference type="GO" id="GO:0003700">
    <property type="term" value="F:DNA-binding transcription factor activity"/>
    <property type="evidence" value="ECO:0007669"/>
    <property type="project" value="TreeGrafter"/>
</dbReference>
<dbReference type="STRING" id="530584.SAMN05421630_105419"/>
<dbReference type="Pfam" id="PF02909">
    <property type="entry name" value="TetR_C_1"/>
    <property type="match status" value="1"/>
</dbReference>
<feature type="compositionally biased region" description="Basic residues" evidence="5">
    <location>
        <begin position="35"/>
        <end position="44"/>
    </location>
</feature>
<dbReference type="Proteomes" id="UP000199494">
    <property type="component" value="Unassembled WGS sequence"/>
</dbReference>
<keyword evidence="3 6" id="KW-0238">DNA-binding</keyword>
<name>A0A1G6RS20_9PSEU</name>
<dbReference type="PROSITE" id="PS50977">
    <property type="entry name" value="HTH_TETR_2"/>
    <property type="match status" value="1"/>
</dbReference>
<dbReference type="InterPro" id="IPR001647">
    <property type="entry name" value="HTH_TetR"/>
</dbReference>
<dbReference type="GO" id="GO:0046677">
    <property type="term" value="P:response to antibiotic"/>
    <property type="evidence" value="ECO:0007669"/>
    <property type="project" value="InterPro"/>
</dbReference>
<evidence type="ECO:0000313" key="6">
    <source>
        <dbReference type="EMBL" id="SDD06757.1"/>
    </source>
</evidence>
<sequence>MRDDVGTDAGTESEKHDVEFSKAVTAQTAQPPWRTKAKAPRRLPRQPLSQESIVDAALTVLDRDGLAAVSMRGTAQELGTGPASLYAHVADKSELLDLLLERVFGEIALPRRIPGGWRLELRALALEIRRALTTHAGIARVAMLGAPTGPNGLRVGEAILDIMLSAGFRPRVCALTADRLVLYVAADVLDGALYPGDPAGREQVGGYLRNLPAERFPHTVAMADDLLAREPIERFEFGLGLMLDGLAAREGRGR</sequence>
<dbReference type="InterPro" id="IPR009057">
    <property type="entry name" value="Homeodomain-like_sf"/>
</dbReference>
<evidence type="ECO:0000313" key="7">
    <source>
        <dbReference type="Proteomes" id="UP000199494"/>
    </source>
</evidence>
<keyword evidence="7" id="KW-1185">Reference proteome</keyword>
<keyword evidence="4" id="KW-0804">Transcription</keyword>
<dbReference type="EMBL" id="FMZE01000005">
    <property type="protein sequence ID" value="SDD06757.1"/>
    <property type="molecule type" value="Genomic_DNA"/>
</dbReference>
<dbReference type="Pfam" id="PF00440">
    <property type="entry name" value="TetR_N"/>
    <property type="match status" value="1"/>
</dbReference>
<dbReference type="SUPFAM" id="SSF46689">
    <property type="entry name" value="Homeodomain-like"/>
    <property type="match status" value="1"/>
</dbReference>
<dbReference type="InterPro" id="IPR036271">
    <property type="entry name" value="Tet_transcr_reg_TetR-rel_C_sf"/>
</dbReference>
<dbReference type="InterPro" id="IPR004111">
    <property type="entry name" value="Repressor_TetR_C"/>
</dbReference>